<dbReference type="Proteomes" id="UP000190476">
    <property type="component" value="Chromosome I"/>
</dbReference>
<protein>
    <submittedName>
        <fullName evidence="2">Uncharacterized protein</fullName>
    </submittedName>
</protein>
<feature type="transmembrane region" description="Helical" evidence="1">
    <location>
        <begin position="12"/>
        <end position="35"/>
    </location>
</feature>
<keyword evidence="1" id="KW-1133">Transmembrane helix</keyword>
<gene>
    <name evidence="2" type="ORF">CCH01_07420</name>
</gene>
<name>S6F7Y4_9CLOT</name>
<keyword evidence="3" id="KW-1185">Reference proteome</keyword>
<keyword evidence="1" id="KW-0812">Transmembrane</keyword>
<dbReference type="AlphaFoldDB" id="S6F7Y4"/>
<evidence type="ECO:0000313" key="3">
    <source>
        <dbReference type="Proteomes" id="UP000190476"/>
    </source>
</evidence>
<dbReference type="EMBL" id="LT799839">
    <property type="protein sequence ID" value="SLK14732.1"/>
    <property type="molecule type" value="Genomic_DNA"/>
</dbReference>
<accession>S6F7Y4</accession>
<reference evidence="3" key="1">
    <citation type="submission" date="2017-03" db="EMBL/GenBank/DDBJ databases">
        <authorList>
            <person name="Falquet L."/>
            <person name="Falquet L."/>
        </authorList>
    </citation>
    <scope>NUCLEOTIDE SEQUENCE [LARGE SCALE GENOMIC DNA]</scope>
</reference>
<keyword evidence="1" id="KW-0472">Membrane</keyword>
<proteinExistence type="predicted"/>
<organism evidence="2 3">
    <name type="scientific">Clostridium chauvoei JF4335</name>
    <dbReference type="NCBI Taxonomy" id="1351755"/>
    <lineage>
        <taxon>Bacteria</taxon>
        <taxon>Bacillati</taxon>
        <taxon>Bacillota</taxon>
        <taxon>Clostridia</taxon>
        <taxon>Eubacteriales</taxon>
        <taxon>Clostridiaceae</taxon>
        <taxon>Clostridium</taxon>
    </lineage>
</organism>
<evidence type="ECO:0000256" key="1">
    <source>
        <dbReference type="SAM" id="Phobius"/>
    </source>
</evidence>
<evidence type="ECO:0000313" key="2">
    <source>
        <dbReference type="EMBL" id="SLK14732.1"/>
    </source>
</evidence>
<sequence length="36" mass="4144">MGNKDYNSDKKFATFLITTIFLIIVLLVMLLNLLVK</sequence>